<evidence type="ECO:0000256" key="14">
    <source>
        <dbReference type="ARBA" id="ARBA00068150"/>
    </source>
</evidence>
<dbReference type="GO" id="GO:0005524">
    <property type="term" value="F:ATP binding"/>
    <property type="evidence" value="ECO:0007669"/>
    <property type="project" value="UniProtKB-KW"/>
</dbReference>
<dbReference type="GO" id="GO:0000155">
    <property type="term" value="F:phosphorelay sensor kinase activity"/>
    <property type="evidence" value="ECO:0007669"/>
    <property type="project" value="InterPro"/>
</dbReference>
<dbReference type="InterPro" id="IPR003594">
    <property type="entry name" value="HATPase_dom"/>
</dbReference>
<dbReference type="InterPro" id="IPR036097">
    <property type="entry name" value="HisK_dim/P_sf"/>
</dbReference>
<dbReference type="InterPro" id="IPR042240">
    <property type="entry name" value="CHASE_sf"/>
</dbReference>
<dbReference type="PROSITE" id="PS50839">
    <property type="entry name" value="CHASE"/>
    <property type="match status" value="1"/>
</dbReference>
<proteinExistence type="predicted"/>
<evidence type="ECO:0000256" key="2">
    <source>
        <dbReference type="ARBA" id="ARBA00004370"/>
    </source>
</evidence>
<evidence type="ECO:0000259" key="17">
    <source>
        <dbReference type="PROSITE" id="PS50109"/>
    </source>
</evidence>
<keyword evidence="5" id="KW-0808">Transferase</keyword>
<feature type="modified residue" description="4-aspartylphosphate" evidence="15">
    <location>
        <position position="905"/>
    </location>
</feature>
<evidence type="ECO:0000256" key="10">
    <source>
        <dbReference type="ARBA" id="ARBA00022989"/>
    </source>
</evidence>
<dbReference type="AlphaFoldDB" id="A0A6L6WD08"/>
<sequence>MAVSFQLSSVLSALTKRTYLPAFVAFVVVVIASVFAEKQNATIHNQNLRADVQNEAGMVVSRLKGHLGADLQLIRGLVAVLSTEPTMDQARFGKLAEQVIGGHNEVRLVAVAPDLVVSLIYPVAGNEAAIGLDYNKNDAQRDAAYRVRDSGGVVLAGPVNLVQGGRGFIGRFPIYTGTGPQRQFFGILSAVIDVDTLYAASGVTDPNANIELALIGHDGMGSEGALFFGDADIVEDDPIRIDIPLAQGSWQLVARPRGGWTAQPDNLWPLRMSLFVAGALILFPTILAGRLSAGRRSVIYTLKRRERELETLSRRLEVAVETSKIGIWEYEPASERLIWDQRMRSLYGKTQSPEENLIQTWRQRLHPLDRNIAIEVFESAQKNLGAYASDFRIVLPDGQEKHIRALGSVFTDANGRKRIIGVNWDVSKDVHLREEVMRTNKTLQQRNGELYEGQIALEQAHAELQKKQAELHRLSLVAKHASDSIILTDAEARIVWVNDAFTRVTGYSAEEAIGATTGSLLNGPKTDPAVIGDINDHLSMGQRFHTEILNYTKSGAEIWIDTNLVPILNEEGQIELIIGIERDITGAKNRERELAEAKLAAEHADRAKSEFLANMSHEIRTPMNGIIGMAGLLSEADLPDTERQFVDTIQDSSVALLKIINDILDLSRLEAGKLEISPTDFKLRHCVEGAIDLLRPKARDKEIWLSVNYAAELPELMHGDDGRLRQILVNLVGNAVKFTSQGGVTVNVGCAKNDPYRLQVEIDDTGIGISTEQAKHIFDRFSQADTATTRAFGGTGLGLTISSVLAERMGGEITLRSELGQGCCFSLSVQLAPAQGPLVKEVPRVDVPAAILADSLVLLAEDNKVNRLLINKYLGDQPLELIEAINGREAVTLCQTRVPDIVLMDMSMPELDGISATREIRALDIVQPTIVALTANAFESDRDACLAAGMDCFLSKPIKKAHLLRTLAALQAERLEEKQRA</sequence>
<dbReference type="EC" id="2.7.13.3" evidence="3"/>
<dbReference type="PRINTS" id="PR00344">
    <property type="entry name" value="BCTRLSENSOR"/>
</dbReference>
<evidence type="ECO:0000256" key="13">
    <source>
        <dbReference type="ARBA" id="ARBA00064003"/>
    </source>
</evidence>
<dbReference type="Pfam" id="PF00072">
    <property type="entry name" value="Response_reg"/>
    <property type="match status" value="1"/>
</dbReference>
<feature type="domain" description="PAC" evidence="20">
    <location>
        <begin position="542"/>
        <end position="596"/>
    </location>
</feature>
<name>A0A6L6WD08_9RHOB</name>
<dbReference type="InterPro" id="IPR013655">
    <property type="entry name" value="PAS_fold_3"/>
</dbReference>
<dbReference type="NCBIfam" id="TIGR00229">
    <property type="entry name" value="sensory_box"/>
    <property type="match status" value="1"/>
</dbReference>
<dbReference type="PROSITE" id="PS50109">
    <property type="entry name" value="HIS_KIN"/>
    <property type="match status" value="1"/>
</dbReference>
<protein>
    <recommendedName>
        <fullName evidence="14">Sensory/regulatory protein RpfC</fullName>
        <ecNumber evidence="3">2.7.13.3</ecNumber>
    </recommendedName>
</protein>
<dbReference type="SMART" id="SM00086">
    <property type="entry name" value="PAC"/>
    <property type="match status" value="2"/>
</dbReference>
<dbReference type="SMART" id="SM00091">
    <property type="entry name" value="PAS"/>
    <property type="match status" value="2"/>
</dbReference>
<dbReference type="Gene3D" id="2.10.70.100">
    <property type="match status" value="1"/>
</dbReference>
<keyword evidence="7" id="KW-0547">Nucleotide-binding</keyword>
<dbReference type="Gene3D" id="3.40.50.2300">
    <property type="match status" value="1"/>
</dbReference>
<dbReference type="SMART" id="SM00448">
    <property type="entry name" value="REC"/>
    <property type="match status" value="1"/>
</dbReference>
<dbReference type="CDD" id="cd16922">
    <property type="entry name" value="HATPase_EvgS-ArcB-TorS-like"/>
    <property type="match status" value="1"/>
</dbReference>
<dbReference type="Gene3D" id="3.30.450.350">
    <property type="entry name" value="CHASE domain"/>
    <property type="match status" value="1"/>
</dbReference>
<organism evidence="22 23">
    <name type="scientific">Parasedimentitalea huanghaiensis</name>
    <dbReference type="NCBI Taxonomy" id="2682100"/>
    <lineage>
        <taxon>Bacteria</taxon>
        <taxon>Pseudomonadati</taxon>
        <taxon>Pseudomonadota</taxon>
        <taxon>Alphaproteobacteria</taxon>
        <taxon>Rhodobacterales</taxon>
        <taxon>Paracoccaceae</taxon>
        <taxon>Parasedimentitalea</taxon>
    </lineage>
</organism>
<feature type="domain" description="CHASE" evidence="21">
    <location>
        <begin position="113"/>
        <end position="253"/>
    </location>
</feature>
<evidence type="ECO:0000259" key="20">
    <source>
        <dbReference type="PROSITE" id="PS50113"/>
    </source>
</evidence>
<keyword evidence="10 16" id="KW-1133">Transmembrane helix</keyword>
<evidence type="ECO:0000256" key="1">
    <source>
        <dbReference type="ARBA" id="ARBA00000085"/>
    </source>
</evidence>
<dbReference type="Gene3D" id="1.10.287.130">
    <property type="match status" value="1"/>
</dbReference>
<dbReference type="Pfam" id="PF13426">
    <property type="entry name" value="PAS_9"/>
    <property type="match status" value="1"/>
</dbReference>
<evidence type="ECO:0000256" key="8">
    <source>
        <dbReference type="ARBA" id="ARBA00022777"/>
    </source>
</evidence>
<dbReference type="InterPro" id="IPR003661">
    <property type="entry name" value="HisK_dim/P_dom"/>
</dbReference>
<dbReference type="SUPFAM" id="SSF52172">
    <property type="entry name" value="CheY-like"/>
    <property type="match status" value="1"/>
</dbReference>
<evidence type="ECO:0000313" key="23">
    <source>
        <dbReference type="Proteomes" id="UP000478892"/>
    </source>
</evidence>
<dbReference type="InterPro" id="IPR000014">
    <property type="entry name" value="PAS"/>
</dbReference>
<evidence type="ECO:0000256" key="3">
    <source>
        <dbReference type="ARBA" id="ARBA00012438"/>
    </source>
</evidence>
<dbReference type="InterPro" id="IPR000700">
    <property type="entry name" value="PAS-assoc_C"/>
</dbReference>
<dbReference type="PROSITE" id="PS50112">
    <property type="entry name" value="PAS"/>
    <property type="match status" value="1"/>
</dbReference>
<dbReference type="SMART" id="SM00387">
    <property type="entry name" value="HATPase_c"/>
    <property type="match status" value="1"/>
</dbReference>
<keyword evidence="23" id="KW-1185">Reference proteome</keyword>
<evidence type="ECO:0000256" key="4">
    <source>
        <dbReference type="ARBA" id="ARBA00022553"/>
    </source>
</evidence>
<dbReference type="Pfam" id="PF08447">
    <property type="entry name" value="PAS_3"/>
    <property type="match status" value="1"/>
</dbReference>
<keyword evidence="9" id="KW-0067">ATP-binding</keyword>
<comment type="caution">
    <text evidence="22">The sequence shown here is derived from an EMBL/GenBank/DDBJ whole genome shotgun (WGS) entry which is preliminary data.</text>
</comment>
<evidence type="ECO:0000256" key="11">
    <source>
        <dbReference type="ARBA" id="ARBA00023012"/>
    </source>
</evidence>
<dbReference type="InterPro" id="IPR035965">
    <property type="entry name" value="PAS-like_dom_sf"/>
</dbReference>
<comment type="subcellular location">
    <subcellularLocation>
        <location evidence="2">Membrane</location>
    </subcellularLocation>
</comment>
<dbReference type="InterPro" id="IPR001610">
    <property type="entry name" value="PAC"/>
</dbReference>
<evidence type="ECO:0000259" key="21">
    <source>
        <dbReference type="PROSITE" id="PS50839"/>
    </source>
</evidence>
<dbReference type="InterPro" id="IPR001789">
    <property type="entry name" value="Sig_transdc_resp-reg_receiver"/>
</dbReference>
<dbReference type="SMART" id="SM01079">
    <property type="entry name" value="CHASE"/>
    <property type="match status" value="1"/>
</dbReference>
<evidence type="ECO:0000256" key="9">
    <source>
        <dbReference type="ARBA" id="ARBA00022840"/>
    </source>
</evidence>
<keyword evidence="12 16" id="KW-0472">Membrane</keyword>
<dbReference type="InterPro" id="IPR004358">
    <property type="entry name" value="Sig_transdc_His_kin-like_C"/>
</dbReference>
<dbReference type="InterPro" id="IPR005467">
    <property type="entry name" value="His_kinase_dom"/>
</dbReference>
<dbReference type="Pfam" id="PF02518">
    <property type="entry name" value="HATPase_c"/>
    <property type="match status" value="1"/>
</dbReference>
<dbReference type="CDD" id="cd00082">
    <property type="entry name" value="HisKA"/>
    <property type="match status" value="1"/>
</dbReference>
<dbReference type="CDD" id="cd17546">
    <property type="entry name" value="REC_hyHK_CKI1_RcsC-like"/>
    <property type="match status" value="1"/>
</dbReference>
<dbReference type="SUPFAM" id="SSF55874">
    <property type="entry name" value="ATPase domain of HSP90 chaperone/DNA topoisomerase II/histidine kinase"/>
    <property type="match status" value="1"/>
</dbReference>
<reference evidence="22 23" key="1">
    <citation type="submission" date="2019-12" db="EMBL/GenBank/DDBJ databases">
        <authorList>
            <person name="Zhang Y.-J."/>
        </authorList>
    </citation>
    <scope>NUCLEOTIDE SEQUENCE [LARGE SCALE GENOMIC DNA]</scope>
    <source>
        <strain evidence="22 23">CY05</strain>
    </source>
</reference>
<evidence type="ECO:0000256" key="5">
    <source>
        <dbReference type="ARBA" id="ARBA00022679"/>
    </source>
</evidence>
<dbReference type="PROSITE" id="PS50113">
    <property type="entry name" value="PAC"/>
    <property type="match status" value="1"/>
</dbReference>
<feature type="domain" description="Histidine kinase" evidence="17">
    <location>
        <begin position="614"/>
        <end position="833"/>
    </location>
</feature>
<evidence type="ECO:0000256" key="16">
    <source>
        <dbReference type="SAM" id="Phobius"/>
    </source>
</evidence>
<dbReference type="FunFam" id="3.30.565.10:FF:000010">
    <property type="entry name" value="Sensor histidine kinase RcsC"/>
    <property type="match status" value="1"/>
</dbReference>
<keyword evidence="4 15" id="KW-0597">Phosphoprotein</keyword>
<dbReference type="EMBL" id="WQLV01000003">
    <property type="protein sequence ID" value="MVO15594.1"/>
    <property type="molecule type" value="Genomic_DNA"/>
</dbReference>
<keyword evidence="8" id="KW-0418">Kinase</keyword>
<dbReference type="GO" id="GO:0016020">
    <property type="term" value="C:membrane"/>
    <property type="evidence" value="ECO:0007669"/>
    <property type="project" value="UniProtKB-SubCell"/>
</dbReference>
<evidence type="ECO:0000313" key="22">
    <source>
        <dbReference type="EMBL" id="MVO15594.1"/>
    </source>
</evidence>
<evidence type="ECO:0000256" key="12">
    <source>
        <dbReference type="ARBA" id="ARBA00023136"/>
    </source>
</evidence>
<dbReference type="PANTHER" id="PTHR45339">
    <property type="entry name" value="HYBRID SIGNAL TRANSDUCTION HISTIDINE KINASE J"/>
    <property type="match status" value="1"/>
</dbReference>
<dbReference type="Proteomes" id="UP000478892">
    <property type="component" value="Unassembled WGS sequence"/>
</dbReference>
<feature type="transmembrane region" description="Helical" evidence="16">
    <location>
        <begin position="274"/>
        <end position="293"/>
    </location>
</feature>
<evidence type="ECO:0000256" key="6">
    <source>
        <dbReference type="ARBA" id="ARBA00022692"/>
    </source>
</evidence>
<evidence type="ECO:0000259" key="18">
    <source>
        <dbReference type="PROSITE" id="PS50110"/>
    </source>
</evidence>
<dbReference type="PANTHER" id="PTHR45339:SF1">
    <property type="entry name" value="HYBRID SIGNAL TRANSDUCTION HISTIDINE KINASE J"/>
    <property type="match status" value="1"/>
</dbReference>
<dbReference type="Gene3D" id="3.30.565.10">
    <property type="entry name" value="Histidine kinase-like ATPase, C-terminal domain"/>
    <property type="match status" value="1"/>
</dbReference>
<comment type="catalytic activity">
    <reaction evidence="1">
        <text>ATP + protein L-histidine = ADP + protein N-phospho-L-histidine.</text>
        <dbReference type="EC" id="2.7.13.3"/>
    </reaction>
</comment>
<accession>A0A6L6WD08</accession>
<dbReference type="InterPro" id="IPR006189">
    <property type="entry name" value="CHASE_dom"/>
</dbReference>
<feature type="domain" description="Response regulatory" evidence="18">
    <location>
        <begin position="856"/>
        <end position="971"/>
    </location>
</feature>
<keyword evidence="6 16" id="KW-0812">Transmembrane</keyword>
<dbReference type="Pfam" id="PF03924">
    <property type="entry name" value="CHASE"/>
    <property type="match status" value="1"/>
</dbReference>
<dbReference type="SUPFAM" id="SSF47384">
    <property type="entry name" value="Homodimeric domain of signal transducing histidine kinase"/>
    <property type="match status" value="1"/>
</dbReference>
<dbReference type="Gene3D" id="3.30.450.20">
    <property type="entry name" value="PAS domain"/>
    <property type="match status" value="2"/>
</dbReference>
<evidence type="ECO:0000259" key="19">
    <source>
        <dbReference type="PROSITE" id="PS50112"/>
    </source>
</evidence>
<dbReference type="SMART" id="SM00388">
    <property type="entry name" value="HisKA"/>
    <property type="match status" value="1"/>
</dbReference>
<dbReference type="PROSITE" id="PS50110">
    <property type="entry name" value="RESPONSE_REGULATORY"/>
    <property type="match status" value="1"/>
</dbReference>
<dbReference type="InterPro" id="IPR011006">
    <property type="entry name" value="CheY-like_superfamily"/>
</dbReference>
<dbReference type="RefSeq" id="WP_157021889.1">
    <property type="nucleotide sequence ID" value="NZ_WQLV01000003.1"/>
</dbReference>
<dbReference type="Pfam" id="PF00512">
    <property type="entry name" value="HisKA"/>
    <property type="match status" value="1"/>
</dbReference>
<comment type="subunit">
    <text evidence="13">At low DSF concentrations, interacts with RpfF.</text>
</comment>
<evidence type="ECO:0000256" key="7">
    <source>
        <dbReference type="ARBA" id="ARBA00022741"/>
    </source>
</evidence>
<gene>
    <name evidence="22" type="ORF">GO984_07185</name>
</gene>
<dbReference type="InterPro" id="IPR036890">
    <property type="entry name" value="HATPase_C_sf"/>
</dbReference>
<dbReference type="FunFam" id="1.10.287.130:FF:000002">
    <property type="entry name" value="Two-component osmosensing histidine kinase"/>
    <property type="match status" value="1"/>
</dbReference>
<keyword evidence="11" id="KW-0902">Two-component regulatory system</keyword>
<feature type="transmembrane region" description="Helical" evidence="16">
    <location>
        <begin position="18"/>
        <end position="36"/>
    </location>
</feature>
<evidence type="ECO:0000256" key="15">
    <source>
        <dbReference type="PROSITE-ProRule" id="PRU00169"/>
    </source>
</evidence>
<feature type="domain" description="PAS" evidence="19">
    <location>
        <begin position="470"/>
        <end position="514"/>
    </location>
</feature>
<dbReference type="SUPFAM" id="SSF55785">
    <property type="entry name" value="PYP-like sensor domain (PAS domain)"/>
    <property type="match status" value="2"/>
</dbReference>
<dbReference type="CDD" id="cd00130">
    <property type="entry name" value="PAS"/>
    <property type="match status" value="2"/>
</dbReference>